<keyword evidence="10" id="KW-1185">Reference proteome</keyword>
<dbReference type="PANTHER" id="PTHR35794:SF2">
    <property type="entry name" value="CELL DIVISION PROTEIN DIVIVA"/>
    <property type="match status" value="1"/>
</dbReference>
<feature type="compositionally biased region" description="Basic and acidic residues" evidence="8">
    <location>
        <begin position="173"/>
        <end position="194"/>
    </location>
</feature>
<keyword evidence="3" id="KW-0963">Cytoplasm</keyword>
<protein>
    <submittedName>
        <fullName evidence="9">Septum site-determining protein DivIVA</fullName>
    </submittedName>
</protein>
<dbReference type="Proteomes" id="UP001501508">
    <property type="component" value="Unassembled WGS sequence"/>
</dbReference>
<evidence type="ECO:0000256" key="8">
    <source>
        <dbReference type="SAM" id="MobiDB-lite"/>
    </source>
</evidence>
<sequence>MKISIADIKNHSFEKSFRGYEPAEVHTFLGELSKEMERINDDNKLLKMQLEIAEKELSRLKDVETSLFRTLKNAEENSARITEQAQEMAETYLKDSRQQTDEIMLEAQKKANMMLQEAENKARYVQEEAVNSIKDYERECKALEKYRDLLVGEIRVLIGNLSDTLEKYEKKYPREASKERLEEVAEPKQEEVKSVRVKGSRNPALAKKNEPNA</sequence>
<evidence type="ECO:0000256" key="5">
    <source>
        <dbReference type="ARBA" id="ARBA00023054"/>
    </source>
</evidence>
<gene>
    <name evidence="9" type="primary">divIVA</name>
    <name evidence="9" type="ORF">GCM10023091_09750</name>
</gene>
<accession>A0ABP8LR46</accession>
<feature type="region of interest" description="Disordered" evidence="8">
    <location>
        <begin position="173"/>
        <end position="213"/>
    </location>
</feature>
<dbReference type="Gene3D" id="6.10.250.660">
    <property type="match status" value="1"/>
</dbReference>
<evidence type="ECO:0000256" key="1">
    <source>
        <dbReference type="ARBA" id="ARBA00004496"/>
    </source>
</evidence>
<evidence type="ECO:0000256" key="3">
    <source>
        <dbReference type="ARBA" id="ARBA00022490"/>
    </source>
</evidence>
<dbReference type="InterPro" id="IPR007793">
    <property type="entry name" value="DivIVA_fam"/>
</dbReference>
<comment type="similarity">
    <text evidence="2">Belongs to the DivIVA family.</text>
</comment>
<dbReference type="EMBL" id="BAABEY010000011">
    <property type="protein sequence ID" value="GAA4434582.1"/>
    <property type="molecule type" value="Genomic_DNA"/>
</dbReference>
<dbReference type="NCBIfam" id="TIGR03544">
    <property type="entry name" value="DivI1A_domain"/>
    <property type="match status" value="1"/>
</dbReference>
<proteinExistence type="inferred from homology"/>
<evidence type="ECO:0000256" key="2">
    <source>
        <dbReference type="ARBA" id="ARBA00009008"/>
    </source>
</evidence>
<dbReference type="InterPro" id="IPR019933">
    <property type="entry name" value="DivIVA_domain"/>
</dbReference>
<comment type="caution">
    <text evidence="9">The sequence shown here is derived from an EMBL/GenBank/DDBJ whole genome shotgun (WGS) entry which is preliminary data.</text>
</comment>
<keyword evidence="4" id="KW-0132">Cell division</keyword>
<evidence type="ECO:0000313" key="10">
    <source>
        <dbReference type="Proteomes" id="UP001501508"/>
    </source>
</evidence>
<organism evidence="9 10">
    <name type="scientific">Ravibacter arvi</name>
    <dbReference type="NCBI Taxonomy" id="2051041"/>
    <lineage>
        <taxon>Bacteria</taxon>
        <taxon>Pseudomonadati</taxon>
        <taxon>Bacteroidota</taxon>
        <taxon>Cytophagia</taxon>
        <taxon>Cytophagales</taxon>
        <taxon>Spirosomataceae</taxon>
        <taxon>Ravibacter</taxon>
    </lineage>
</organism>
<name>A0ABP8LR46_9BACT</name>
<evidence type="ECO:0000256" key="4">
    <source>
        <dbReference type="ARBA" id="ARBA00022618"/>
    </source>
</evidence>
<evidence type="ECO:0000256" key="6">
    <source>
        <dbReference type="ARBA" id="ARBA00023306"/>
    </source>
</evidence>
<evidence type="ECO:0000256" key="7">
    <source>
        <dbReference type="SAM" id="Coils"/>
    </source>
</evidence>
<comment type="subcellular location">
    <subcellularLocation>
        <location evidence="1">Cytoplasm</location>
    </subcellularLocation>
</comment>
<dbReference type="RefSeq" id="WP_345026951.1">
    <property type="nucleotide sequence ID" value="NZ_BAABEY010000011.1"/>
</dbReference>
<feature type="coiled-coil region" evidence="7">
    <location>
        <begin position="29"/>
        <end position="153"/>
    </location>
</feature>
<evidence type="ECO:0000313" key="9">
    <source>
        <dbReference type="EMBL" id="GAA4434582.1"/>
    </source>
</evidence>
<dbReference type="PANTHER" id="PTHR35794">
    <property type="entry name" value="CELL DIVISION PROTEIN DIVIVA"/>
    <property type="match status" value="1"/>
</dbReference>
<keyword evidence="5 7" id="KW-0175">Coiled coil</keyword>
<dbReference type="Pfam" id="PF05103">
    <property type="entry name" value="DivIVA"/>
    <property type="match status" value="1"/>
</dbReference>
<reference evidence="10" key="1">
    <citation type="journal article" date="2019" name="Int. J. Syst. Evol. Microbiol.">
        <title>The Global Catalogue of Microorganisms (GCM) 10K type strain sequencing project: providing services to taxonomists for standard genome sequencing and annotation.</title>
        <authorList>
            <consortium name="The Broad Institute Genomics Platform"/>
            <consortium name="The Broad Institute Genome Sequencing Center for Infectious Disease"/>
            <person name="Wu L."/>
            <person name="Ma J."/>
        </authorList>
    </citation>
    <scope>NUCLEOTIDE SEQUENCE [LARGE SCALE GENOMIC DNA]</scope>
    <source>
        <strain evidence="10">JCM 31920</strain>
    </source>
</reference>
<keyword evidence="6" id="KW-0131">Cell cycle</keyword>